<proteinExistence type="inferred from homology"/>
<dbReference type="PANTHER" id="PTHR43920:SF5">
    <property type="entry name" value="CHLORIDE INTRACELLULAR CHANNEL CLIC"/>
    <property type="match status" value="1"/>
</dbReference>
<dbReference type="Gene3D" id="1.20.1050.10">
    <property type="match status" value="1"/>
</dbReference>
<dbReference type="SUPFAM" id="SSF47616">
    <property type="entry name" value="GST C-terminal domain-like"/>
    <property type="match status" value="1"/>
</dbReference>
<dbReference type="PANTHER" id="PTHR43920">
    <property type="entry name" value="CHLORIDE INTRACELLULAR CHANNEL, ISOFORM A"/>
    <property type="match status" value="1"/>
</dbReference>
<feature type="compositionally biased region" description="Polar residues" evidence="6">
    <location>
        <begin position="336"/>
        <end position="345"/>
    </location>
</feature>
<dbReference type="InterPro" id="IPR053823">
    <property type="entry name" value="CLIC_N"/>
</dbReference>
<gene>
    <name evidence="8" type="ORF">RRG08_021167</name>
</gene>
<keyword evidence="4" id="KW-1133">Transmembrane helix</keyword>
<keyword evidence="3" id="KW-0812">Transmembrane</keyword>
<comment type="caution">
    <text evidence="8">The sequence shown here is derived from an EMBL/GenBank/DDBJ whole genome shotgun (WGS) entry which is preliminary data.</text>
</comment>
<feature type="compositionally biased region" description="Basic and acidic residues" evidence="6">
    <location>
        <begin position="308"/>
        <end position="319"/>
    </location>
</feature>
<keyword evidence="9" id="KW-1185">Reference proteome</keyword>
<name>A0AAE0Z783_9GAST</name>
<evidence type="ECO:0000256" key="2">
    <source>
        <dbReference type="ARBA" id="ARBA00007655"/>
    </source>
</evidence>
<evidence type="ECO:0000256" key="5">
    <source>
        <dbReference type="ARBA" id="ARBA00023136"/>
    </source>
</evidence>
<evidence type="ECO:0000256" key="4">
    <source>
        <dbReference type="ARBA" id="ARBA00022989"/>
    </source>
</evidence>
<dbReference type="GO" id="GO:0005737">
    <property type="term" value="C:cytoplasm"/>
    <property type="evidence" value="ECO:0007669"/>
    <property type="project" value="TreeGrafter"/>
</dbReference>
<evidence type="ECO:0000256" key="1">
    <source>
        <dbReference type="ARBA" id="ARBA00004167"/>
    </source>
</evidence>
<dbReference type="Proteomes" id="UP001283361">
    <property type="component" value="Unassembled WGS sequence"/>
</dbReference>
<comment type="subcellular location">
    <subcellularLocation>
        <location evidence="1">Membrane</location>
        <topology evidence="1">Single-pass membrane protein</topology>
    </subcellularLocation>
</comment>
<dbReference type="GO" id="GO:0005254">
    <property type="term" value="F:chloride channel activity"/>
    <property type="evidence" value="ECO:0007669"/>
    <property type="project" value="TreeGrafter"/>
</dbReference>
<comment type="similarity">
    <text evidence="2">Belongs to the chloride channel CLIC family.</text>
</comment>
<feature type="region of interest" description="Disordered" evidence="6">
    <location>
        <begin position="267"/>
        <end position="419"/>
    </location>
</feature>
<keyword evidence="5" id="KW-0472">Membrane</keyword>
<feature type="domain" description="CLIC N-terminal" evidence="7">
    <location>
        <begin position="15"/>
        <end position="66"/>
    </location>
</feature>
<organism evidence="8 9">
    <name type="scientific">Elysia crispata</name>
    <name type="common">lettuce slug</name>
    <dbReference type="NCBI Taxonomy" id="231223"/>
    <lineage>
        <taxon>Eukaryota</taxon>
        <taxon>Metazoa</taxon>
        <taxon>Spiralia</taxon>
        <taxon>Lophotrochozoa</taxon>
        <taxon>Mollusca</taxon>
        <taxon>Gastropoda</taxon>
        <taxon>Heterobranchia</taxon>
        <taxon>Euthyneura</taxon>
        <taxon>Panpulmonata</taxon>
        <taxon>Sacoglossa</taxon>
        <taxon>Placobranchoidea</taxon>
        <taxon>Plakobranchidae</taxon>
        <taxon>Elysia</taxon>
    </lineage>
</organism>
<dbReference type="GO" id="GO:0016324">
    <property type="term" value="C:apical plasma membrane"/>
    <property type="evidence" value="ECO:0007669"/>
    <property type="project" value="TreeGrafter"/>
</dbReference>
<evidence type="ECO:0000256" key="6">
    <source>
        <dbReference type="SAM" id="MobiDB-lite"/>
    </source>
</evidence>
<dbReference type="EMBL" id="JAWDGP010004573">
    <property type="protein sequence ID" value="KAK3763346.1"/>
    <property type="molecule type" value="Genomic_DNA"/>
</dbReference>
<sequence>MSGNDGEGDNPNMRKFELYIKASAIDKETKGSCPICQQFFMITCLLGENQEDIDFKVFTVQADCPPKNFASGWSKKYPVVMVNSARNKAGQDISGMMYDTFEDLETFFESINKECPELKRKNAPNISAMTVVENLYKHFNHFIAGQPEKALVGELRKLNEYLESQDTKYLVDNVLSFSDCHLLPRLQHIRVAGKAFRDFDIPKEFTYVWRYLRDAYEQDAFRSTMPSDQDIIFNYEKKACNPPKMKGKGRGKPTLEKFTYTMDVPEDILNGLDNGTASTDGGAPQEEEQVPVPEPTPIVETEETLTAKPEEEVEHRVAEEPEPETATSVEDKLDSEATSVEQQQEPEVLASEEGNEVESTTEEVDEGKPNEAQDQNTTVDADEDKENTVAEDSPIETVKEEKTVDPAPNGDVVGQVETS</sequence>
<evidence type="ECO:0000313" key="8">
    <source>
        <dbReference type="EMBL" id="KAK3763346.1"/>
    </source>
</evidence>
<reference evidence="8" key="1">
    <citation type="journal article" date="2023" name="G3 (Bethesda)">
        <title>A reference genome for the long-term kleptoplast-retaining sea slug Elysia crispata morphotype clarki.</title>
        <authorList>
            <person name="Eastman K.E."/>
            <person name="Pendleton A.L."/>
            <person name="Shaikh M.A."/>
            <person name="Suttiyut T."/>
            <person name="Ogas R."/>
            <person name="Tomko P."/>
            <person name="Gavelis G."/>
            <person name="Widhalm J.R."/>
            <person name="Wisecaver J.H."/>
        </authorList>
    </citation>
    <scope>NUCLEOTIDE SEQUENCE</scope>
    <source>
        <strain evidence="8">ECLA1</strain>
    </source>
</reference>
<feature type="compositionally biased region" description="Acidic residues" evidence="6">
    <location>
        <begin position="353"/>
        <end position="365"/>
    </location>
</feature>
<protein>
    <recommendedName>
        <fullName evidence="7">CLIC N-terminal domain-containing protein</fullName>
    </recommendedName>
</protein>
<dbReference type="Gene3D" id="3.40.30.10">
    <property type="entry name" value="Glutaredoxin"/>
    <property type="match status" value="1"/>
</dbReference>
<evidence type="ECO:0000256" key="3">
    <source>
        <dbReference type="ARBA" id="ARBA00022692"/>
    </source>
</evidence>
<evidence type="ECO:0000313" key="9">
    <source>
        <dbReference type="Proteomes" id="UP001283361"/>
    </source>
</evidence>
<evidence type="ECO:0000259" key="7">
    <source>
        <dbReference type="Pfam" id="PF22441"/>
    </source>
</evidence>
<dbReference type="InterPro" id="IPR036282">
    <property type="entry name" value="Glutathione-S-Trfase_C_sf"/>
</dbReference>
<dbReference type="AlphaFoldDB" id="A0AAE0Z783"/>
<accession>A0AAE0Z783</accession>
<dbReference type="Pfam" id="PF22441">
    <property type="entry name" value="CLIC-like_N"/>
    <property type="match status" value="1"/>
</dbReference>